<dbReference type="AlphaFoldDB" id="A0A1Q9AW70"/>
<dbReference type="Proteomes" id="UP000186364">
    <property type="component" value="Unassembled WGS sequence"/>
</dbReference>
<accession>A0A1Q9AW70</accession>
<dbReference type="EMBL" id="MKIP01000050">
    <property type="protein sequence ID" value="OLP59653.1"/>
    <property type="molecule type" value="Genomic_DNA"/>
</dbReference>
<name>A0A1Q9AW70_9HYPH</name>
<proteinExistence type="predicted"/>
<comment type="caution">
    <text evidence="2">The sequence shown here is derived from an EMBL/GenBank/DDBJ whole genome shotgun (WGS) entry which is preliminary data.</text>
</comment>
<protein>
    <submittedName>
        <fullName evidence="2">Uncharacterized protein</fullName>
    </submittedName>
</protein>
<keyword evidence="3" id="KW-1185">Reference proteome</keyword>
<organism evidence="2 3">
    <name type="scientific">Xaviernesmea oryzae</name>
    <dbReference type="NCBI Taxonomy" id="464029"/>
    <lineage>
        <taxon>Bacteria</taxon>
        <taxon>Pseudomonadati</taxon>
        <taxon>Pseudomonadota</taxon>
        <taxon>Alphaproteobacteria</taxon>
        <taxon>Hyphomicrobiales</taxon>
        <taxon>Rhizobiaceae</taxon>
        <taxon>Rhizobium/Agrobacterium group</taxon>
        <taxon>Xaviernesmea</taxon>
    </lineage>
</organism>
<reference evidence="2 3" key="1">
    <citation type="submission" date="2016-09" db="EMBL/GenBank/DDBJ databases">
        <title>Rhizobium sp. nov., a novel species isolated from the rice rhizosphere.</title>
        <authorList>
            <person name="Zhao J."/>
            <person name="Zhang X."/>
        </authorList>
    </citation>
    <scope>NUCLEOTIDE SEQUENCE [LARGE SCALE GENOMIC DNA]</scope>
    <source>
        <strain evidence="2 3">1.7048</strain>
    </source>
</reference>
<dbReference type="OrthoDB" id="8368518at2"/>
<sequence length="216" mass="22526">MMRPAISFLLGVSLSFIPSNSFAQVPVNDAQRTEKETSTAVCMKRARTFKQSALSPTRNIHASMTVGNDTGGIRAVSGADLLGVPLSGSSVGGHDFAVLLQIANTVQAIKTKNVGQAVNALAAIAATIAQNASSLSQQSNTIGTAASIKGAFEQNAITRLSNAQLWNQATEATSMTTLLRNQRLLDLATTASATAKAATYDLSRMTLTGPSRQEGE</sequence>
<keyword evidence="1" id="KW-0732">Signal</keyword>
<evidence type="ECO:0000313" key="3">
    <source>
        <dbReference type="Proteomes" id="UP000186364"/>
    </source>
</evidence>
<feature type="signal peptide" evidence="1">
    <location>
        <begin position="1"/>
        <end position="23"/>
    </location>
</feature>
<feature type="chain" id="PRO_5010365573" evidence="1">
    <location>
        <begin position="24"/>
        <end position="216"/>
    </location>
</feature>
<dbReference type="RefSeq" id="WP_075628056.1">
    <property type="nucleotide sequence ID" value="NZ_FOAM01000024.1"/>
</dbReference>
<gene>
    <name evidence="2" type="ORF">BJF93_11335</name>
</gene>
<evidence type="ECO:0000313" key="2">
    <source>
        <dbReference type="EMBL" id="OLP59653.1"/>
    </source>
</evidence>
<evidence type="ECO:0000256" key="1">
    <source>
        <dbReference type="SAM" id="SignalP"/>
    </source>
</evidence>